<dbReference type="Gene3D" id="1.10.10.10">
    <property type="entry name" value="Winged helix-like DNA-binding domain superfamily/Winged helix DNA-binding domain"/>
    <property type="match status" value="1"/>
</dbReference>
<reference evidence="6" key="1">
    <citation type="submission" date="2015-07" db="EMBL/GenBank/DDBJ databases">
        <authorList>
            <person name="Rodrigo-Torres Lidia"/>
            <person name="Arahal R.David."/>
        </authorList>
    </citation>
    <scope>NUCLEOTIDE SEQUENCE [LARGE SCALE GENOMIC DNA]</scope>
    <source>
        <strain evidence="6">CECT 5096</strain>
    </source>
</reference>
<dbReference type="PANTHER" id="PTHR35790:SF4">
    <property type="entry name" value="HTH-TYPE TRANSCRIPTIONAL REGULATOR PCHR"/>
    <property type="match status" value="1"/>
</dbReference>
<dbReference type="GO" id="GO:0003700">
    <property type="term" value="F:DNA-binding transcription factor activity"/>
    <property type="evidence" value="ECO:0007669"/>
    <property type="project" value="InterPro"/>
</dbReference>
<dbReference type="Proteomes" id="UP000049983">
    <property type="component" value="Unassembled WGS sequence"/>
</dbReference>
<dbReference type="InterPro" id="IPR036388">
    <property type="entry name" value="WH-like_DNA-bd_sf"/>
</dbReference>
<dbReference type="GO" id="GO:0003677">
    <property type="term" value="F:DNA binding"/>
    <property type="evidence" value="ECO:0007669"/>
    <property type="project" value="UniProtKB-KW"/>
</dbReference>
<dbReference type="RefSeq" id="WP_055118695.1">
    <property type="nucleotide sequence ID" value="NZ_CANKXR010000003.1"/>
</dbReference>
<evidence type="ECO:0000256" key="2">
    <source>
        <dbReference type="ARBA" id="ARBA00023125"/>
    </source>
</evidence>
<gene>
    <name evidence="5" type="ORF">LA5096_04335</name>
</gene>
<evidence type="ECO:0000259" key="4">
    <source>
        <dbReference type="PROSITE" id="PS50995"/>
    </source>
</evidence>
<dbReference type="SUPFAM" id="SSF46785">
    <property type="entry name" value="Winged helix' DNA-binding domain"/>
    <property type="match status" value="1"/>
</dbReference>
<feature type="domain" description="HTH marR-type" evidence="4">
    <location>
        <begin position="25"/>
        <end position="158"/>
    </location>
</feature>
<evidence type="ECO:0000256" key="3">
    <source>
        <dbReference type="ARBA" id="ARBA00023163"/>
    </source>
</evidence>
<evidence type="ECO:0000313" key="5">
    <source>
        <dbReference type="EMBL" id="CTQ75366.1"/>
    </source>
</evidence>
<dbReference type="AlphaFoldDB" id="A0A0M7ATM8"/>
<dbReference type="Pfam" id="PF01047">
    <property type="entry name" value="MarR"/>
    <property type="match status" value="1"/>
</dbReference>
<dbReference type="InterPro" id="IPR000835">
    <property type="entry name" value="HTH_MarR-typ"/>
</dbReference>
<organism evidence="5 6">
    <name type="scientific">Roseibium album</name>
    <dbReference type="NCBI Taxonomy" id="311410"/>
    <lineage>
        <taxon>Bacteria</taxon>
        <taxon>Pseudomonadati</taxon>
        <taxon>Pseudomonadota</taxon>
        <taxon>Alphaproteobacteria</taxon>
        <taxon>Hyphomicrobiales</taxon>
        <taxon>Stappiaceae</taxon>
        <taxon>Roseibium</taxon>
    </lineage>
</organism>
<sequence length="166" mass="18648">MSENDTPTTVSESSETKDRPVLKLNCFLPYQLSHLAETVSRSFSKIYAEKYGIGIPEWRVIATLGEYEVVTARDVSSSTSMHKTKVSRAVAALEKRGFVARDKNPDDMREQTLRLTETGIAVYEDIIPKALAYSEGLQAALTPGQQELLNEIFNRLHQAARERDIE</sequence>
<dbReference type="SMART" id="SM00347">
    <property type="entry name" value="HTH_MARR"/>
    <property type="match status" value="1"/>
</dbReference>
<protein>
    <submittedName>
        <fullName evidence="5">Putative HTH-type transcriptional regulator/GBAA_1941/BAS1801</fullName>
    </submittedName>
</protein>
<keyword evidence="6" id="KW-1185">Reference proteome</keyword>
<dbReference type="OrthoDB" id="8906692at2"/>
<keyword evidence="2" id="KW-0238">DNA-binding</keyword>
<dbReference type="PRINTS" id="PR00598">
    <property type="entry name" value="HTHMARR"/>
</dbReference>
<dbReference type="EMBL" id="CXWC01000012">
    <property type="protein sequence ID" value="CTQ75366.1"/>
    <property type="molecule type" value="Genomic_DNA"/>
</dbReference>
<keyword evidence="1" id="KW-0805">Transcription regulation</keyword>
<dbReference type="InterPro" id="IPR052067">
    <property type="entry name" value="Metal_resp_HTH_trans_reg"/>
</dbReference>
<accession>A0A0M7ATM8</accession>
<dbReference type="PROSITE" id="PS50995">
    <property type="entry name" value="HTH_MARR_2"/>
    <property type="match status" value="1"/>
</dbReference>
<dbReference type="GeneID" id="97671637"/>
<dbReference type="PANTHER" id="PTHR35790">
    <property type="entry name" value="HTH-TYPE TRANSCRIPTIONAL REGULATOR PCHR"/>
    <property type="match status" value="1"/>
</dbReference>
<evidence type="ECO:0000256" key="1">
    <source>
        <dbReference type="ARBA" id="ARBA00023015"/>
    </source>
</evidence>
<keyword evidence="3" id="KW-0804">Transcription</keyword>
<proteinExistence type="predicted"/>
<name>A0A0M7ATM8_9HYPH</name>
<dbReference type="STRING" id="311410.LA5095_04368"/>
<dbReference type="InterPro" id="IPR036390">
    <property type="entry name" value="WH_DNA-bd_sf"/>
</dbReference>
<evidence type="ECO:0000313" key="6">
    <source>
        <dbReference type="Proteomes" id="UP000049983"/>
    </source>
</evidence>